<feature type="domain" description="RNA polymerase sigma factor 70 region 4 type 2" evidence="6">
    <location>
        <begin position="83"/>
        <end position="133"/>
    </location>
</feature>
<keyword evidence="3" id="KW-0731">Sigma factor</keyword>
<evidence type="ECO:0000256" key="2">
    <source>
        <dbReference type="ARBA" id="ARBA00023015"/>
    </source>
</evidence>
<dbReference type="STRING" id="204669.Acid345_4397"/>
<dbReference type="GO" id="GO:0016987">
    <property type="term" value="F:sigma factor activity"/>
    <property type="evidence" value="ECO:0007669"/>
    <property type="project" value="UniProtKB-KW"/>
</dbReference>
<dbReference type="InterPro" id="IPR013324">
    <property type="entry name" value="RNA_pol_sigma_r3/r4-like"/>
</dbReference>
<dbReference type="EnsemblBacteria" id="ABF43397">
    <property type="protein sequence ID" value="ABF43397"/>
    <property type="gene ID" value="Acid345_4397"/>
</dbReference>
<accession>Q1IIA3</accession>
<keyword evidence="4" id="KW-0804">Transcription</keyword>
<dbReference type="InterPro" id="IPR013249">
    <property type="entry name" value="RNA_pol_sigma70_r4_t2"/>
</dbReference>
<sequence length="156" mass="17502">MFGLALHFLRDRPAAEEIAQDVFLALHKNLRSVSSDEHAKYWLRRVTVQRCIDHTRRRPAIEMPLEDAREIGVAPVENDVFVRERLRRLIGGLSPDARAVMILRYQEDLSPPEIAATLSMPVATVKSHLQRSLGVLREKMGVATTAGTPDPSLRSG</sequence>
<dbReference type="GO" id="GO:0003677">
    <property type="term" value="F:DNA binding"/>
    <property type="evidence" value="ECO:0007669"/>
    <property type="project" value="InterPro"/>
</dbReference>
<dbReference type="Proteomes" id="UP000002432">
    <property type="component" value="Chromosome"/>
</dbReference>
<dbReference type="SUPFAM" id="SSF88659">
    <property type="entry name" value="Sigma3 and sigma4 domains of RNA polymerase sigma factors"/>
    <property type="match status" value="1"/>
</dbReference>
<dbReference type="Gene3D" id="1.10.1740.10">
    <property type="match status" value="1"/>
</dbReference>
<proteinExistence type="inferred from homology"/>
<dbReference type="InterPro" id="IPR036388">
    <property type="entry name" value="WH-like_DNA-bd_sf"/>
</dbReference>
<keyword evidence="8" id="KW-1185">Reference proteome</keyword>
<dbReference type="InterPro" id="IPR039425">
    <property type="entry name" value="RNA_pol_sigma-70-like"/>
</dbReference>
<dbReference type="HOGENOM" id="CLU_047691_3_1_0"/>
<dbReference type="KEGG" id="aba:Acid345_4397"/>
<keyword evidence="2" id="KW-0805">Transcription regulation</keyword>
<dbReference type="Pfam" id="PF04542">
    <property type="entry name" value="Sigma70_r2"/>
    <property type="match status" value="1"/>
</dbReference>
<evidence type="ECO:0000256" key="4">
    <source>
        <dbReference type="ARBA" id="ARBA00023163"/>
    </source>
</evidence>
<dbReference type="eggNOG" id="COG1595">
    <property type="taxonomic scope" value="Bacteria"/>
</dbReference>
<dbReference type="EMBL" id="CP000360">
    <property type="protein sequence ID" value="ABF43397.1"/>
    <property type="molecule type" value="Genomic_DNA"/>
</dbReference>
<evidence type="ECO:0000313" key="8">
    <source>
        <dbReference type="Proteomes" id="UP000002432"/>
    </source>
</evidence>
<comment type="similarity">
    <text evidence="1">Belongs to the sigma-70 factor family. ECF subfamily.</text>
</comment>
<dbReference type="GO" id="GO:0006352">
    <property type="term" value="P:DNA-templated transcription initiation"/>
    <property type="evidence" value="ECO:0007669"/>
    <property type="project" value="InterPro"/>
</dbReference>
<name>Q1IIA3_KORVE</name>
<dbReference type="PANTHER" id="PTHR43133:SF51">
    <property type="entry name" value="RNA POLYMERASE SIGMA FACTOR"/>
    <property type="match status" value="1"/>
</dbReference>
<dbReference type="SUPFAM" id="SSF88946">
    <property type="entry name" value="Sigma2 domain of RNA polymerase sigma factors"/>
    <property type="match status" value="1"/>
</dbReference>
<reference evidence="7 8" key="1">
    <citation type="journal article" date="2009" name="Appl. Environ. Microbiol.">
        <title>Three genomes from the phylum Acidobacteria provide insight into the lifestyles of these microorganisms in soils.</title>
        <authorList>
            <person name="Ward N.L."/>
            <person name="Challacombe J.F."/>
            <person name="Janssen P.H."/>
            <person name="Henrissat B."/>
            <person name="Coutinho P.M."/>
            <person name="Wu M."/>
            <person name="Xie G."/>
            <person name="Haft D.H."/>
            <person name="Sait M."/>
            <person name="Badger J."/>
            <person name="Barabote R.D."/>
            <person name="Bradley B."/>
            <person name="Brettin T.S."/>
            <person name="Brinkac L.M."/>
            <person name="Bruce D."/>
            <person name="Creasy T."/>
            <person name="Daugherty S.C."/>
            <person name="Davidsen T.M."/>
            <person name="DeBoy R.T."/>
            <person name="Detter J.C."/>
            <person name="Dodson R.J."/>
            <person name="Durkin A.S."/>
            <person name="Ganapathy A."/>
            <person name="Gwinn-Giglio M."/>
            <person name="Han C.S."/>
            <person name="Khouri H."/>
            <person name="Kiss H."/>
            <person name="Kothari S.P."/>
            <person name="Madupu R."/>
            <person name="Nelson K.E."/>
            <person name="Nelson W.C."/>
            <person name="Paulsen I."/>
            <person name="Penn K."/>
            <person name="Ren Q."/>
            <person name="Rosovitz M.J."/>
            <person name="Selengut J.D."/>
            <person name="Shrivastava S."/>
            <person name="Sullivan S.A."/>
            <person name="Tapia R."/>
            <person name="Thompson L.S."/>
            <person name="Watkins K.L."/>
            <person name="Yang Q."/>
            <person name="Yu C."/>
            <person name="Zafar N."/>
            <person name="Zhou L."/>
            <person name="Kuske C.R."/>
        </authorList>
    </citation>
    <scope>NUCLEOTIDE SEQUENCE [LARGE SCALE GENOMIC DNA]</scope>
    <source>
        <strain evidence="7 8">Ellin345</strain>
    </source>
</reference>
<evidence type="ECO:0000256" key="1">
    <source>
        <dbReference type="ARBA" id="ARBA00010641"/>
    </source>
</evidence>
<dbReference type="InterPro" id="IPR013325">
    <property type="entry name" value="RNA_pol_sigma_r2"/>
</dbReference>
<dbReference type="Gene3D" id="1.10.10.10">
    <property type="entry name" value="Winged helix-like DNA-binding domain superfamily/Winged helix DNA-binding domain"/>
    <property type="match status" value="1"/>
</dbReference>
<dbReference type="PANTHER" id="PTHR43133">
    <property type="entry name" value="RNA POLYMERASE ECF-TYPE SIGMA FACTO"/>
    <property type="match status" value="1"/>
</dbReference>
<dbReference type="AlphaFoldDB" id="Q1IIA3"/>
<gene>
    <name evidence="7" type="ordered locus">Acid345_4397</name>
</gene>
<protein>
    <submittedName>
        <fullName evidence="7">Sigma-24, ECF subfamily</fullName>
    </submittedName>
</protein>
<dbReference type="InterPro" id="IPR007627">
    <property type="entry name" value="RNA_pol_sigma70_r2"/>
</dbReference>
<evidence type="ECO:0000259" key="5">
    <source>
        <dbReference type="Pfam" id="PF04542"/>
    </source>
</evidence>
<dbReference type="CDD" id="cd06171">
    <property type="entry name" value="Sigma70_r4"/>
    <property type="match status" value="1"/>
</dbReference>
<evidence type="ECO:0000256" key="3">
    <source>
        <dbReference type="ARBA" id="ARBA00023082"/>
    </source>
</evidence>
<organism evidence="7 8">
    <name type="scientific">Koribacter versatilis (strain Ellin345)</name>
    <dbReference type="NCBI Taxonomy" id="204669"/>
    <lineage>
        <taxon>Bacteria</taxon>
        <taxon>Pseudomonadati</taxon>
        <taxon>Acidobacteriota</taxon>
        <taxon>Terriglobia</taxon>
        <taxon>Terriglobales</taxon>
        <taxon>Candidatus Korobacteraceae</taxon>
        <taxon>Candidatus Korobacter</taxon>
    </lineage>
</organism>
<dbReference type="InterPro" id="IPR014284">
    <property type="entry name" value="RNA_pol_sigma-70_dom"/>
</dbReference>
<feature type="domain" description="RNA polymerase sigma-70 region 2" evidence="5">
    <location>
        <begin position="2"/>
        <end position="58"/>
    </location>
</feature>
<evidence type="ECO:0000313" key="7">
    <source>
        <dbReference type="EMBL" id="ABF43397.1"/>
    </source>
</evidence>
<dbReference type="Pfam" id="PF08281">
    <property type="entry name" value="Sigma70_r4_2"/>
    <property type="match status" value="1"/>
</dbReference>
<evidence type="ECO:0000259" key="6">
    <source>
        <dbReference type="Pfam" id="PF08281"/>
    </source>
</evidence>
<dbReference type="NCBIfam" id="TIGR02937">
    <property type="entry name" value="sigma70-ECF"/>
    <property type="match status" value="1"/>
</dbReference>